<evidence type="ECO:0000259" key="10">
    <source>
        <dbReference type="Pfam" id="PF04290"/>
    </source>
</evidence>
<feature type="transmembrane region" description="Helical" evidence="9">
    <location>
        <begin position="545"/>
        <end position="566"/>
    </location>
</feature>
<feature type="transmembrane region" description="Helical" evidence="9">
    <location>
        <begin position="119"/>
        <end position="144"/>
    </location>
</feature>
<keyword evidence="2 8" id="KW-0813">Transport</keyword>
<keyword evidence="7 9" id="KW-0472">Membrane</keyword>
<feature type="transmembrane region" description="Helical" evidence="9">
    <location>
        <begin position="407"/>
        <end position="432"/>
    </location>
</feature>
<dbReference type="Pfam" id="PF04290">
    <property type="entry name" value="DctQ"/>
    <property type="match status" value="1"/>
</dbReference>
<name>A0A9X1JWX1_9RHOB</name>
<feature type="transmembrane region" description="Helical" evidence="9">
    <location>
        <begin position="637"/>
        <end position="661"/>
    </location>
</feature>
<feature type="transmembrane region" description="Helical" evidence="9">
    <location>
        <begin position="34"/>
        <end position="57"/>
    </location>
</feature>
<dbReference type="RefSeq" id="WP_219497951.1">
    <property type="nucleotide sequence ID" value="NZ_JAHXDN010000001.1"/>
</dbReference>
<keyword evidence="13" id="KW-1185">Reference proteome</keyword>
<feature type="transmembrane region" description="Helical" evidence="9">
    <location>
        <begin position="244"/>
        <end position="272"/>
    </location>
</feature>
<dbReference type="InterPro" id="IPR010656">
    <property type="entry name" value="DctM"/>
</dbReference>
<dbReference type="InterPro" id="IPR004681">
    <property type="entry name" value="TRAP_DctM"/>
</dbReference>
<comment type="subcellular location">
    <subcellularLocation>
        <location evidence="1 8">Cell inner membrane</location>
        <topology evidence="1 8">Multi-pass membrane protein</topology>
    </subcellularLocation>
</comment>
<feature type="domain" description="Tripartite ATP-independent periplasmic transporters DctQ component" evidence="10">
    <location>
        <begin position="53"/>
        <end position="183"/>
    </location>
</feature>
<feature type="transmembrane region" description="Helical" evidence="9">
    <location>
        <begin position="598"/>
        <end position="625"/>
    </location>
</feature>
<comment type="function">
    <text evidence="8">Part of the tripartite ATP-independent periplasmic (TRAP) transport system.</text>
</comment>
<feature type="transmembrane region" description="Helical" evidence="9">
    <location>
        <begin position="332"/>
        <end position="357"/>
    </location>
</feature>
<evidence type="ECO:0000256" key="7">
    <source>
        <dbReference type="ARBA" id="ARBA00023136"/>
    </source>
</evidence>
<evidence type="ECO:0000256" key="4">
    <source>
        <dbReference type="ARBA" id="ARBA00022519"/>
    </source>
</evidence>
<feature type="transmembrane region" description="Helical" evidence="9">
    <location>
        <begin position="164"/>
        <end position="189"/>
    </location>
</feature>
<gene>
    <name evidence="12" type="ORF">KX928_01040</name>
</gene>
<evidence type="ECO:0000256" key="3">
    <source>
        <dbReference type="ARBA" id="ARBA00022475"/>
    </source>
</evidence>
<evidence type="ECO:0000256" key="5">
    <source>
        <dbReference type="ARBA" id="ARBA00022692"/>
    </source>
</evidence>
<feature type="transmembrane region" description="Helical" evidence="9">
    <location>
        <begin position="453"/>
        <end position="476"/>
    </location>
</feature>
<protein>
    <submittedName>
        <fullName evidence="12">TRAP transporter large permease subunit</fullName>
    </submittedName>
</protein>
<dbReference type="NCBIfam" id="TIGR00786">
    <property type="entry name" value="dctM"/>
    <property type="match status" value="1"/>
</dbReference>
<dbReference type="Pfam" id="PF06808">
    <property type="entry name" value="DctM"/>
    <property type="match status" value="1"/>
</dbReference>
<dbReference type="EMBL" id="JAHXDN010000001">
    <property type="protein sequence ID" value="MBW4706366.1"/>
    <property type="molecule type" value="Genomic_DNA"/>
</dbReference>
<dbReference type="GO" id="GO:0022857">
    <property type="term" value="F:transmembrane transporter activity"/>
    <property type="evidence" value="ECO:0007669"/>
    <property type="project" value="UniProtKB-UniRule"/>
</dbReference>
<feature type="transmembrane region" description="Helical" evidence="9">
    <location>
        <begin position="210"/>
        <end position="232"/>
    </location>
</feature>
<accession>A0A9X1JWX1</accession>
<comment type="caution">
    <text evidence="12">The sequence shown here is derived from an EMBL/GenBank/DDBJ whole genome shotgun (WGS) entry which is preliminary data.</text>
</comment>
<sequence>MGDTLMGEKPSGKARLGVFVASSSSCKVNRAHRYYGAFTQGINNIGTLWTFFLMALILTDVSGRFLFNAPLVGVPEIVSYSIVAIVFLQLSNTLFVGRVTQTTLLLDYQRRAAPMAWRVYNLFFATIGFVVFVLIVNGTLPVFLKAWDRGTFFGNPAVFTVPLWPVYGVVVFGAMLATIEYLFKAVVFLKSRASEDANGRDVPAVGPLGVADYTLIAALGIFFLACIALIASDPSQLQVAVTSIFGIILLIYAGMPVAISLIAISLLGIYSLKGLKLTISTLALSSTGTITEYIFGVIPLFVLMGLVVNATGVGKDTFSVAQWLVGRIKGGLGISTVLANAIFAAVTGVSIASAAVFTRVATPEMMRHGYNTRFSVGVVAGSSILGMLIPPSLLLIVYAVLAEVSVGSLFVGAIAPGLLMAVCFALAIYLMARFTPKAIFDREAPLAEAEHMTAATAMLMITPIAMLILVVLGGIYGGVFTPTEAGAAGAFGAILIGVLKRRLSFKSLWRVMVETGHISVSILFMVIAASVYGRLLTFTGIPNDIGHWVAAADLGLLSFLMIYLLIIVLMGMLLDSVSIMLILLPLAVPIASLLGADLIWFGILTVIAVEVGLLTPPLGMAVFVVHSTLDRATNISVGDIFVGTFPFVIVMLLVTGLLIAFPQIVLFAL</sequence>
<evidence type="ECO:0000256" key="6">
    <source>
        <dbReference type="ARBA" id="ARBA00022989"/>
    </source>
</evidence>
<evidence type="ECO:0000313" key="13">
    <source>
        <dbReference type="Proteomes" id="UP001138661"/>
    </source>
</evidence>
<evidence type="ECO:0000256" key="1">
    <source>
        <dbReference type="ARBA" id="ARBA00004429"/>
    </source>
</evidence>
<keyword evidence="6 9" id="KW-1133">Transmembrane helix</keyword>
<dbReference type="GO" id="GO:0005886">
    <property type="term" value="C:plasma membrane"/>
    <property type="evidence" value="ECO:0007669"/>
    <property type="project" value="UniProtKB-SubCell"/>
</dbReference>
<feature type="transmembrane region" description="Helical" evidence="9">
    <location>
        <begin position="573"/>
        <end position="592"/>
    </location>
</feature>
<evidence type="ECO:0000256" key="8">
    <source>
        <dbReference type="RuleBase" id="RU369079"/>
    </source>
</evidence>
<feature type="transmembrane region" description="Helical" evidence="9">
    <location>
        <begin position="511"/>
        <end position="533"/>
    </location>
</feature>
<proteinExistence type="predicted"/>
<evidence type="ECO:0000259" key="11">
    <source>
        <dbReference type="Pfam" id="PF06808"/>
    </source>
</evidence>
<keyword evidence="3" id="KW-1003">Cell membrane</keyword>
<evidence type="ECO:0000313" key="12">
    <source>
        <dbReference type="EMBL" id="MBW4706366.1"/>
    </source>
</evidence>
<feature type="domain" description="TRAP C4-dicarboxylate transport system permease DctM subunit" evidence="11">
    <location>
        <begin position="246"/>
        <end position="664"/>
    </location>
</feature>
<evidence type="ECO:0000256" key="9">
    <source>
        <dbReference type="SAM" id="Phobius"/>
    </source>
</evidence>
<organism evidence="12 13">
    <name type="scientific">Roseobacter insulae</name>
    <dbReference type="NCBI Taxonomy" id="2859783"/>
    <lineage>
        <taxon>Bacteria</taxon>
        <taxon>Pseudomonadati</taxon>
        <taxon>Pseudomonadota</taxon>
        <taxon>Alphaproteobacteria</taxon>
        <taxon>Rhodobacterales</taxon>
        <taxon>Roseobacteraceae</taxon>
        <taxon>Roseobacter</taxon>
    </lineage>
</organism>
<feature type="transmembrane region" description="Helical" evidence="9">
    <location>
        <begin position="293"/>
        <end position="312"/>
    </location>
</feature>
<dbReference type="PANTHER" id="PTHR33362">
    <property type="entry name" value="SIALIC ACID TRAP TRANSPORTER PERMEASE PROTEIN SIAT-RELATED"/>
    <property type="match status" value="1"/>
</dbReference>
<dbReference type="AlphaFoldDB" id="A0A9X1JWX1"/>
<feature type="transmembrane region" description="Helical" evidence="9">
    <location>
        <begin position="482"/>
        <end position="499"/>
    </location>
</feature>
<feature type="transmembrane region" description="Helical" evidence="9">
    <location>
        <begin position="77"/>
        <end position="99"/>
    </location>
</feature>
<feature type="transmembrane region" description="Helical" evidence="9">
    <location>
        <begin position="378"/>
        <end position="401"/>
    </location>
</feature>
<evidence type="ECO:0000256" key="2">
    <source>
        <dbReference type="ARBA" id="ARBA00022448"/>
    </source>
</evidence>
<dbReference type="InterPro" id="IPR055348">
    <property type="entry name" value="DctQ"/>
</dbReference>
<dbReference type="Proteomes" id="UP001138661">
    <property type="component" value="Unassembled WGS sequence"/>
</dbReference>
<keyword evidence="4 8" id="KW-0997">Cell inner membrane</keyword>
<keyword evidence="5 9" id="KW-0812">Transmembrane</keyword>
<dbReference type="PANTHER" id="PTHR33362:SF5">
    <property type="entry name" value="C4-DICARBOXYLATE TRAP TRANSPORTER LARGE PERMEASE PROTEIN DCTM"/>
    <property type="match status" value="1"/>
</dbReference>
<reference evidence="12" key="1">
    <citation type="submission" date="2021-07" db="EMBL/GenBank/DDBJ databases">
        <title>Roseobacter insulae sp. nov., isolated from a tidal flat.</title>
        <authorList>
            <person name="Park S."/>
            <person name="Yoon J.-H."/>
        </authorList>
    </citation>
    <scope>NUCLEOTIDE SEQUENCE</scope>
    <source>
        <strain evidence="12">YSTF-M11</strain>
    </source>
</reference>